<name>A0ACC2NR49_9HYME</name>
<gene>
    <name evidence="1" type="ORF">QAD02_005012</name>
</gene>
<keyword evidence="2" id="KW-1185">Reference proteome</keyword>
<reference evidence="1" key="1">
    <citation type="submission" date="2023-04" db="EMBL/GenBank/DDBJ databases">
        <title>A chromosome-level genome assembly of the parasitoid wasp Eretmocerus hayati.</title>
        <authorList>
            <person name="Zhong Y."/>
            <person name="Liu S."/>
            <person name="Liu Y."/>
        </authorList>
    </citation>
    <scope>NUCLEOTIDE SEQUENCE</scope>
    <source>
        <strain evidence="1">ZJU_SS_LIU_2023</strain>
    </source>
</reference>
<comment type="caution">
    <text evidence="1">The sequence shown here is derived from an EMBL/GenBank/DDBJ whole genome shotgun (WGS) entry which is preliminary data.</text>
</comment>
<sequence length="143" mass="15878">MNAINSRLQIDGQFLIDTGCEGNIVKKSFISPDLVINELRAVRLKGLGNDLLPTLGSVMLPFWEKSAEFQVVPDDFPIPAEGMIGAAFLTETQAIIEFKTRMMIWGERIIPLHYRVEPELGPFATVPDDTENSLNLVTSKDTS</sequence>
<organism evidence="1 2">
    <name type="scientific">Eretmocerus hayati</name>
    <dbReference type="NCBI Taxonomy" id="131215"/>
    <lineage>
        <taxon>Eukaryota</taxon>
        <taxon>Metazoa</taxon>
        <taxon>Ecdysozoa</taxon>
        <taxon>Arthropoda</taxon>
        <taxon>Hexapoda</taxon>
        <taxon>Insecta</taxon>
        <taxon>Pterygota</taxon>
        <taxon>Neoptera</taxon>
        <taxon>Endopterygota</taxon>
        <taxon>Hymenoptera</taxon>
        <taxon>Apocrita</taxon>
        <taxon>Proctotrupomorpha</taxon>
        <taxon>Chalcidoidea</taxon>
        <taxon>Aphelinidae</taxon>
        <taxon>Aphelininae</taxon>
        <taxon>Eretmocerus</taxon>
    </lineage>
</organism>
<proteinExistence type="predicted"/>
<accession>A0ACC2NR49</accession>
<evidence type="ECO:0000313" key="1">
    <source>
        <dbReference type="EMBL" id="KAJ8673750.1"/>
    </source>
</evidence>
<dbReference type="EMBL" id="CM056743">
    <property type="protein sequence ID" value="KAJ8673750.1"/>
    <property type="molecule type" value="Genomic_DNA"/>
</dbReference>
<evidence type="ECO:0000313" key="2">
    <source>
        <dbReference type="Proteomes" id="UP001239111"/>
    </source>
</evidence>
<protein>
    <submittedName>
        <fullName evidence="1">Uncharacterized protein</fullName>
    </submittedName>
</protein>
<dbReference type="Proteomes" id="UP001239111">
    <property type="component" value="Chromosome 3"/>
</dbReference>